<keyword evidence="2 5" id="KW-0812">Transmembrane</keyword>
<reference evidence="7 8" key="1">
    <citation type="submission" date="2020-01" db="EMBL/GenBank/DDBJ databases">
        <title>Investigation of new actinobacteria for the biodesulphurisation of diesel fuel.</title>
        <authorList>
            <person name="Athi Narayanan S.M."/>
        </authorList>
    </citation>
    <scope>NUCLEOTIDE SEQUENCE [LARGE SCALE GENOMIC DNA]</scope>
    <source>
        <strain evidence="7 8">213E</strain>
    </source>
</reference>
<feature type="transmembrane region" description="Helical" evidence="5">
    <location>
        <begin position="139"/>
        <end position="162"/>
    </location>
</feature>
<keyword evidence="4 5" id="KW-0472">Membrane</keyword>
<dbReference type="RefSeq" id="WP_059039257.1">
    <property type="nucleotide sequence ID" value="NZ_JAADZU010000103.1"/>
</dbReference>
<keyword evidence="3 5" id="KW-1133">Transmembrane helix</keyword>
<dbReference type="Proteomes" id="UP000466307">
    <property type="component" value="Unassembled WGS sequence"/>
</dbReference>
<organism evidence="7 8">
    <name type="scientific">Gordonia desulfuricans</name>
    <dbReference type="NCBI Taxonomy" id="89051"/>
    <lineage>
        <taxon>Bacteria</taxon>
        <taxon>Bacillati</taxon>
        <taxon>Actinomycetota</taxon>
        <taxon>Actinomycetes</taxon>
        <taxon>Mycobacteriales</taxon>
        <taxon>Gordoniaceae</taxon>
        <taxon>Gordonia</taxon>
    </lineage>
</organism>
<accession>A0A7K3LX98</accession>
<dbReference type="AlphaFoldDB" id="A0A7K3LX98"/>
<feature type="domain" description="Integral membrane bound transporter" evidence="6">
    <location>
        <begin position="287"/>
        <end position="414"/>
    </location>
</feature>
<feature type="transmembrane region" description="Helical" evidence="5">
    <location>
        <begin position="117"/>
        <end position="133"/>
    </location>
</feature>
<comment type="caution">
    <text evidence="7">The sequence shown here is derived from an EMBL/GenBank/DDBJ whole genome shotgun (WGS) entry which is preliminary data.</text>
</comment>
<feature type="transmembrane region" description="Helical" evidence="5">
    <location>
        <begin position="404"/>
        <end position="423"/>
    </location>
</feature>
<feature type="transmembrane region" description="Helical" evidence="5">
    <location>
        <begin position="348"/>
        <end position="365"/>
    </location>
</feature>
<feature type="transmembrane region" description="Helical" evidence="5">
    <location>
        <begin position="28"/>
        <end position="55"/>
    </location>
</feature>
<evidence type="ECO:0000313" key="8">
    <source>
        <dbReference type="Proteomes" id="UP000466307"/>
    </source>
</evidence>
<dbReference type="GO" id="GO:0016020">
    <property type="term" value="C:membrane"/>
    <property type="evidence" value="ECO:0007669"/>
    <property type="project" value="UniProtKB-SubCell"/>
</dbReference>
<gene>
    <name evidence="7" type="ORF">GYA93_21800</name>
</gene>
<feature type="transmembrane region" description="Helical" evidence="5">
    <location>
        <begin position="67"/>
        <end position="85"/>
    </location>
</feature>
<evidence type="ECO:0000256" key="1">
    <source>
        <dbReference type="ARBA" id="ARBA00004141"/>
    </source>
</evidence>
<evidence type="ECO:0000256" key="5">
    <source>
        <dbReference type="SAM" id="Phobius"/>
    </source>
</evidence>
<name>A0A7K3LX98_9ACTN</name>
<protein>
    <recommendedName>
        <fullName evidence="6">Integral membrane bound transporter domain-containing protein</fullName>
    </recommendedName>
</protein>
<dbReference type="InterPro" id="IPR049453">
    <property type="entry name" value="Memb_transporter_dom"/>
</dbReference>
<evidence type="ECO:0000259" key="6">
    <source>
        <dbReference type="Pfam" id="PF13515"/>
    </source>
</evidence>
<evidence type="ECO:0000256" key="3">
    <source>
        <dbReference type="ARBA" id="ARBA00022989"/>
    </source>
</evidence>
<feature type="transmembrane region" description="Helical" evidence="5">
    <location>
        <begin position="91"/>
        <end position="110"/>
    </location>
</feature>
<evidence type="ECO:0000313" key="7">
    <source>
        <dbReference type="EMBL" id="NDK92177.1"/>
    </source>
</evidence>
<keyword evidence="8" id="KW-1185">Reference proteome</keyword>
<feature type="transmembrane region" description="Helical" evidence="5">
    <location>
        <begin position="323"/>
        <end position="342"/>
    </location>
</feature>
<dbReference type="Pfam" id="PF13515">
    <property type="entry name" value="FUSC_2"/>
    <property type="match status" value="1"/>
</dbReference>
<comment type="subcellular location">
    <subcellularLocation>
        <location evidence="1">Membrane</location>
        <topology evidence="1">Multi-pass membrane protein</topology>
    </subcellularLocation>
</comment>
<evidence type="ECO:0000256" key="4">
    <source>
        <dbReference type="ARBA" id="ARBA00023136"/>
    </source>
</evidence>
<evidence type="ECO:0000256" key="2">
    <source>
        <dbReference type="ARBA" id="ARBA00022692"/>
    </source>
</evidence>
<sequence>MGAVTGFFALRHAPETIRPSLQAGLTSAVTVLVSCAVFGPHVGAISLFGSMLALWEADRPLWARVRNAVMIASSMSVSMILGVLVAPYRWATLPLIVGMVLLTTVIYYAFMLTRGPGPLHLFYAATLGTFFGADQTLGWQIVHVIAFATFFTGLLTVLILLVGLSHPERDAVAAAREKVDAYRDGTASRTDAYRAVNRAWVTLQSAWPATGGAAHRAREKELLAINRTLAVTVLAAAGDRAPVRDLAPDTPILVGRPGFRFLLAHAVRPNSVAWFTAWRMAIAAGAAGLISEIAGIGHPYWAVLTATLVLHQWIDRRATTRRAAQRAVGTILGLGIVAVVTWIDPGPWTVIVVVIVCVIAMDLLLPLNYAVALIFVTPMSLLSIEATGQGGSLGSLLGDRLYDTLIGAAVAVVVTWATSRWFPERLLRAQSRRVEAATVAVETMTDEQAVGESGRRARAELVYELLHHLGVVERAAGDDPRLDARTRAEHNLLDRGYLALARVWCEPRLTT</sequence>
<dbReference type="EMBL" id="JAADZU010000103">
    <property type="protein sequence ID" value="NDK92177.1"/>
    <property type="molecule type" value="Genomic_DNA"/>
</dbReference>
<proteinExistence type="predicted"/>